<comment type="similarity">
    <text evidence="3">Belongs to the KhpA RNA-binding protein family.</text>
</comment>
<keyword evidence="3" id="KW-0143">Chaperone</keyword>
<dbReference type="InterPro" id="IPR015946">
    <property type="entry name" value="KH_dom-like_a/b"/>
</dbReference>
<evidence type="ECO:0000313" key="4">
    <source>
        <dbReference type="EMBL" id="SDM64161.1"/>
    </source>
</evidence>
<dbReference type="PANTHER" id="PTHR34654:SF1">
    <property type="entry name" value="RNA-BINDING PROTEIN KHPA"/>
    <property type="match status" value="1"/>
</dbReference>
<keyword evidence="1 3" id="KW-0963">Cytoplasm</keyword>
<evidence type="ECO:0000256" key="1">
    <source>
        <dbReference type="ARBA" id="ARBA00022490"/>
    </source>
</evidence>
<comment type="function">
    <text evidence="3">A probable RNA chaperone. Forms a complex with KhpB which binds to cellular RNA and controls its expression. Plays a role in peptidoglycan (PG) homeostasis and cell length regulation.</text>
</comment>
<accession>A0A1G9UW49</accession>
<dbReference type="GO" id="GO:0009252">
    <property type="term" value="P:peptidoglycan biosynthetic process"/>
    <property type="evidence" value="ECO:0007669"/>
    <property type="project" value="UniProtKB-UniRule"/>
</dbReference>
<dbReference type="PROSITE" id="PS50084">
    <property type="entry name" value="KH_TYPE_1"/>
    <property type="match status" value="1"/>
</dbReference>
<evidence type="ECO:0000256" key="2">
    <source>
        <dbReference type="ARBA" id="ARBA00022884"/>
    </source>
</evidence>
<evidence type="ECO:0000256" key="3">
    <source>
        <dbReference type="HAMAP-Rule" id="MF_00088"/>
    </source>
</evidence>
<dbReference type="STRING" id="459525.SAMN04488137_1196"/>
<keyword evidence="5" id="KW-1185">Reference proteome</keyword>
<dbReference type="Pfam" id="PF13083">
    <property type="entry name" value="KH_KhpA-B"/>
    <property type="match status" value="1"/>
</dbReference>
<sequence length="80" mass="8737">MGDDMMTELIETIVKALVDHPEEVSVKEVEDGEKLVYQLTVHSSDMGKVIGKQGRVAKAIRTVVNAAGTSQNKRISLEIV</sequence>
<organism evidence="4 5">
    <name type="scientific">Fictibacillus solisalsi</name>
    <dbReference type="NCBI Taxonomy" id="459525"/>
    <lineage>
        <taxon>Bacteria</taxon>
        <taxon>Bacillati</taxon>
        <taxon>Bacillota</taxon>
        <taxon>Bacilli</taxon>
        <taxon>Bacillales</taxon>
        <taxon>Fictibacillaceae</taxon>
        <taxon>Fictibacillus</taxon>
    </lineage>
</organism>
<reference evidence="5" key="1">
    <citation type="submission" date="2016-10" db="EMBL/GenBank/DDBJ databases">
        <authorList>
            <person name="Varghese N."/>
            <person name="Submissions S."/>
        </authorList>
    </citation>
    <scope>NUCLEOTIDE SEQUENCE [LARGE SCALE GENOMIC DNA]</scope>
    <source>
        <strain evidence="5">CGMCC 1.6854</strain>
    </source>
</reference>
<dbReference type="HAMAP" id="MF_00088">
    <property type="entry name" value="KhpA"/>
    <property type="match status" value="1"/>
</dbReference>
<keyword evidence="2 3" id="KW-0694">RNA-binding</keyword>
<dbReference type="InterPro" id="IPR020627">
    <property type="entry name" value="KhpA"/>
</dbReference>
<dbReference type="GO" id="GO:0005737">
    <property type="term" value="C:cytoplasm"/>
    <property type="evidence" value="ECO:0007669"/>
    <property type="project" value="UniProtKB-SubCell"/>
</dbReference>
<keyword evidence="3" id="KW-0961">Cell wall biogenesis/degradation</keyword>
<name>A0A1G9UW49_9BACL</name>
<comment type="subcellular location">
    <subcellularLocation>
        <location evidence="3">Cytoplasm</location>
    </subcellularLocation>
</comment>
<dbReference type="PANTHER" id="PTHR34654">
    <property type="entry name" value="UPF0109 PROTEIN SCO5592"/>
    <property type="match status" value="1"/>
</dbReference>
<dbReference type="GO" id="GO:0008360">
    <property type="term" value="P:regulation of cell shape"/>
    <property type="evidence" value="ECO:0007669"/>
    <property type="project" value="UniProtKB-KW"/>
</dbReference>
<protein>
    <recommendedName>
        <fullName evidence="3">RNA-binding protein KhpA</fullName>
    </recommendedName>
    <alternativeName>
        <fullName evidence="3">KH-domain protein A</fullName>
    </alternativeName>
</protein>
<dbReference type="CDD" id="cd22533">
    <property type="entry name" value="KH-II_YlqC-like"/>
    <property type="match status" value="1"/>
</dbReference>
<keyword evidence="3" id="KW-0133">Cell shape</keyword>
<proteinExistence type="inferred from homology"/>
<evidence type="ECO:0000313" key="5">
    <source>
        <dbReference type="Proteomes" id="UP000199544"/>
    </source>
</evidence>
<comment type="subunit">
    <text evidence="3">Forms a complex with KhpB.</text>
</comment>
<gene>
    <name evidence="3" type="primary">khpA</name>
    <name evidence="4" type="ORF">SAMN04488137_1196</name>
</gene>
<dbReference type="GO" id="GO:0071555">
    <property type="term" value="P:cell wall organization"/>
    <property type="evidence" value="ECO:0007669"/>
    <property type="project" value="UniProtKB-KW"/>
</dbReference>
<dbReference type="InterPro" id="IPR009019">
    <property type="entry name" value="KH_sf_prok-type"/>
</dbReference>
<dbReference type="SUPFAM" id="SSF54814">
    <property type="entry name" value="Prokaryotic type KH domain (KH-domain type II)"/>
    <property type="match status" value="1"/>
</dbReference>
<dbReference type="GO" id="GO:0003723">
    <property type="term" value="F:RNA binding"/>
    <property type="evidence" value="ECO:0007669"/>
    <property type="project" value="UniProtKB-UniRule"/>
</dbReference>
<dbReference type="Gene3D" id="3.30.300.20">
    <property type="match status" value="1"/>
</dbReference>
<dbReference type="EMBL" id="FNHW01000001">
    <property type="protein sequence ID" value="SDM64161.1"/>
    <property type="molecule type" value="Genomic_DNA"/>
</dbReference>
<dbReference type="AlphaFoldDB" id="A0A1G9UW49"/>
<dbReference type="Proteomes" id="UP000199544">
    <property type="component" value="Unassembled WGS sequence"/>
</dbReference>